<protein>
    <submittedName>
        <fullName evidence="3">Uncharacterized protein</fullName>
    </submittedName>
</protein>
<dbReference type="AlphaFoldDB" id="X6N9F3"/>
<feature type="compositionally biased region" description="Polar residues" evidence="1">
    <location>
        <begin position="232"/>
        <end position="241"/>
    </location>
</feature>
<dbReference type="EMBL" id="ASPP01010372">
    <property type="protein sequence ID" value="ETO22910.1"/>
    <property type="molecule type" value="Genomic_DNA"/>
</dbReference>
<keyword evidence="4" id="KW-1185">Reference proteome</keyword>
<keyword evidence="2" id="KW-0812">Transmembrane</keyword>
<comment type="caution">
    <text evidence="3">The sequence shown here is derived from an EMBL/GenBank/DDBJ whole genome shotgun (WGS) entry which is preliminary data.</text>
</comment>
<feature type="compositionally biased region" description="Basic and acidic residues" evidence="1">
    <location>
        <begin position="221"/>
        <end position="230"/>
    </location>
</feature>
<evidence type="ECO:0000256" key="1">
    <source>
        <dbReference type="SAM" id="MobiDB-lite"/>
    </source>
</evidence>
<sequence>MQVIKQVLYNYFAGTSQQNPQIIVNSTNATIILTDKSTVDNAFNYFKNNQTFLQDVNNELQQENIQSSVKVMAVNIVEGDAPTDGNNLTNNADKAGHSKYWVWIVAIATVLSAIALFAIGLLGYMYYRQKKKHAKNIVVLAKGQLSSKKIAARKSRLRELRISSLSNDREREKTTESSVAGALEISSIESRGVDSENVNEISNNQGLDTENVNEISNNQGLDKEKVRRNSEIAPTSDSSPHMTIAKDILPAAEQNFSLPTASVLSV</sequence>
<keyword evidence="2" id="KW-0472">Membrane</keyword>
<reference evidence="3 4" key="1">
    <citation type="journal article" date="2013" name="Curr. Biol.">
        <title>The Genome of the Foraminiferan Reticulomyxa filosa.</title>
        <authorList>
            <person name="Glockner G."/>
            <person name="Hulsmann N."/>
            <person name="Schleicher M."/>
            <person name="Noegel A.A."/>
            <person name="Eichinger L."/>
            <person name="Gallinger C."/>
            <person name="Pawlowski J."/>
            <person name="Sierra R."/>
            <person name="Euteneuer U."/>
            <person name="Pillet L."/>
            <person name="Moustafa A."/>
            <person name="Platzer M."/>
            <person name="Groth M."/>
            <person name="Szafranski K."/>
            <person name="Schliwa M."/>
        </authorList>
    </citation>
    <scope>NUCLEOTIDE SEQUENCE [LARGE SCALE GENOMIC DNA]</scope>
</reference>
<evidence type="ECO:0000313" key="3">
    <source>
        <dbReference type="EMBL" id="ETO22910.1"/>
    </source>
</evidence>
<feature type="region of interest" description="Disordered" evidence="1">
    <location>
        <begin position="217"/>
        <end position="242"/>
    </location>
</feature>
<gene>
    <name evidence="3" type="ORF">RFI_14280</name>
</gene>
<feature type="transmembrane region" description="Helical" evidence="2">
    <location>
        <begin position="100"/>
        <end position="127"/>
    </location>
</feature>
<keyword evidence="2" id="KW-1133">Transmembrane helix</keyword>
<name>X6N9F3_RETFI</name>
<proteinExistence type="predicted"/>
<evidence type="ECO:0000256" key="2">
    <source>
        <dbReference type="SAM" id="Phobius"/>
    </source>
</evidence>
<accession>X6N9F3</accession>
<dbReference type="Proteomes" id="UP000023152">
    <property type="component" value="Unassembled WGS sequence"/>
</dbReference>
<organism evidence="3 4">
    <name type="scientific">Reticulomyxa filosa</name>
    <dbReference type="NCBI Taxonomy" id="46433"/>
    <lineage>
        <taxon>Eukaryota</taxon>
        <taxon>Sar</taxon>
        <taxon>Rhizaria</taxon>
        <taxon>Retaria</taxon>
        <taxon>Foraminifera</taxon>
        <taxon>Monothalamids</taxon>
        <taxon>Reticulomyxidae</taxon>
        <taxon>Reticulomyxa</taxon>
    </lineage>
</organism>
<evidence type="ECO:0000313" key="4">
    <source>
        <dbReference type="Proteomes" id="UP000023152"/>
    </source>
</evidence>